<gene>
    <name evidence="5" type="ORF">C7M84_005065</name>
</gene>
<keyword evidence="5" id="KW-0378">Hydrolase</keyword>
<dbReference type="InterPro" id="IPR043504">
    <property type="entry name" value="Peptidase_S1_PA_chymotrypsin"/>
</dbReference>
<evidence type="ECO:0000259" key="4">
    <source>
        <dbReference type="PROSITE" id="PS50240"/>
    </source>
</evidence>
<keyword evidence="5" id="KW-0645">Protease</keyword>
<evidence type="ECO:0000313" key="6">
    <source>
        <dbReference type="Proteomes" id="UP000283509"/>
    </source>
</evidence>
<dbReference type="GO" id="GO:0004252">
    <property type="term" value="F:serine-type endopeptidase activity"/>
    <property type="evidence" value="ECO:0007669"/>
    <property type="project" value="InterPro"/>
</dbReference>
<sequence length="385" mass="42753">MADLFFFEGRRSLPPFLLPPFFFRISSSLLIFLLLLLSLSPSPPPSFLLLVSLSPSLLSSPLTSLILSLLLAPHSPRSSAQSSFCWRHIRSLYCRPTRLIRGPRPPPRYLPASAPKTLIRFCFLRRGFDPPTAFSIPFHSSGTHVRLGNPHSARTNDPSLPLELAIADFVDAGYDLKNLGNDLGLSKGTLLTFSSSSHTHISSSKFKDRCRLNINHQFCSLTDLFNHFGTQIIFQIDPHNVNQAVHLIRPVCLPYRFMYDGFRYQEVDVTGWSQSATSLRGAAEPAQLVLSRAAVVGLGVCENTFQKEVESLALNNQQMCAVVAEDQPCLNDNGAPVTFLDDVTTNRHFLVGLTSFGYGCEKPFLPGVYVRVGAFLDWIEKNING</sequence>
<comment type="caution">
    <text evidence="5">The sequence shown here is derived from an EMBL/GenBank/DDBJ whole genome shotgun (WGS) entry which is preliminary data.</text>
</comment>
<reference evidence="5 6" key="1">
    <citation type="submission" date="2018-04" db="EMBL/GenBank/DDBJ databases">
        <authorList>
            <person name="Zhang X."/>
            <person name="Yuan J."/>
            <person name="Li F."/>
            <person name="Xiang J."/>
        </authorList>
    </citation>
    <scope>NUCLEOTIDE SEQUENCE [LARGE SCALE GENOMIC DNA]</scope>
    <source>
        <tissue evidence="5">Muscle</tissue>
    </source>
</reference>
<proteinExistence type="inferred from homology"/>
<dbReference type="Gene3D" id="2.40.10.10">
    <property type="entry name" value="Trypsin-like serine proteases"/>
    <property type="match status" value="1"/>
</dbReference>
<evidence type="ECO:0000313" key="5">
    <source>
        <dbReference type="EMBL" id="ROT76367.1"/>
    </source>
</evidence>
<dbReference type="PROSITE" id="PS50240">
    <property type="entry name" value="TRYPSIN_DOM"/>
    <property type="match status" value="1"/>
</dbReference>
<comment type="similarity">
    <text evidence="2">Belongs to the peptidase S1 family. CLIP subfamily.</text>
</comment>
<dbReference type="PANTHER" id="PTHR24256">
    <property type="entry name" value="TRYPTASE-RELATED"/>
    <property type="match status" value="1"/>
</dbReference>
<keyword evidence="1" id="KW-1015">Disulfide bond</keyword>
<dbReference type="Proteomes" id="UP000283509">
    <property type="component" value="Unassembled WGS sequence"/>
</dbReference>
<feature type="domain" description="Peptidase S1" evidence="4">
    <location>
        <begin position="122"/>
        <end position="384"/>
    </location>
</feature>
<dbReference type="GO" id="GO:0006508">
    <property type="term" value="P:proteolysis"/>
    <property type="evidence" value="ECO:0007669"/>
    <property type="project" value="UniProtKB-KW"/>
</dbReference>
<dbReference type="SUPFAM" id="SSF50494">
    <property type="entry name" value="Trypsin-like serine proteases"/>
    <property type="match status" value="1"/>
</dbReference>
<evidence type="ECO:0000256" key="3">
    <source>
        <dbReference type="SAM" id="Phobius"/>
    </source>
</evidence>
<dbReference type="InterPro" id="IPR001254">
    <property type="entry name" value="Trypsin_dom"/>
</dbReference>
<keyword evidence="3" id="KW-1133">Transmembrane helix</keyword>
<dbReference type="OrthoDB" id="40021at2759"/>
<feature type="transmembrane region" description="Helical" evidence="3">
    <location>
        <begin position="47"/>
        <end position="72"/>
    </location>
</feature>
<dbReference type="Pfam" id="PF00089">
    <property type="entry name" value="Trypsin"/>
    <property type="match status" value="1"/>
</dbReference>
<evidence type="ECO:0000256" key="2">
    <source>
        <dbReference type="ARBA" id="ARBA00024195"/>
    </source>
</evidence>
<dbReference type="SMART" id="SM00020">
    <property type="entry name" value="Tryp_SPc"/>
    <property type="match status" value="1"/>
</dbReference>
<dbReference type="InterPro" id="IPR051487">
    <property type="entry name" value="Ser/Thr_Proteases_Immune/Dev"/>
</dbReference>
<keyword evidence="3" id="KW-0812">Transmembrane</keyword>
<dbReference type="AlphaFoldDB" id="A0A3R7QS92"/>
<reference evidence="5 6" key="2">
    <citation type="submission" date="2019-01" db="EMBL/GenBank/DDBJ databases">
        <title>The decoding of complex shrimp genome reveals the adaptation for benthos swimmer, frequently molting mechanism and breeding impact on genome.</title>
        <authorList>
            <person name="Sun Y."/>
            <person name="Gao Y."/>
            <person name="Yu Y."/>
        </authorList>
    </citation>
    <scope>NUCLEOTIDE SEQUENCE [LARGE SCALE GENOMIC DNA]</scope>
    <source>
        <tissue evidence="5">Muscle</tissue>
    </source>
</reference>
<name>A0A3R7QS92_PENVA</name>
<dbReference type="EMBL" id="QCYY01001669">
    <property type="protein sequence ID" value="ROT76367.1"/>
    <property type="molecule type" value="Genomic_DNA"/>
</dbReference>
<keyword evidence="3" id="KW-0472">Membrane</keyword>
<evidence type="ECO:0000256" key="1">
    <source>
        <dbReference type="ARBA" id="ARBA00023157"/>
    </source>
</evidence>
<accession>A0A3R7QS92</accession>
<feature type="transmembrane region" description="Helical" evidence="3">
    <location>
        <begin position="21"/>
        <end position="41"/>
    </location>
</feature>
<protein>
    <submittedName>
        <fullName evidence="5">Serine protease</fullName>
    </submittedName>
</protein>
<dbReference type="InterPro" id="IPR009003">
    <property type="entry name" value="Peptidase_S1_PA"/>
</dbReference>
<organism evidence="5 6">
    <name type="scientific">Penaeus vannamei</name>
    <name type="common">Whiteleg shrimp</name>
    <name type="synonym">Litopenaeus vannamei</name>
    <dbReference type="NCBI Taxonomy" id="6689"/>
    <lineage>
        <taxon>Eukaryota</taxon>
        <taxon>Metazoa</taxon>
        <taxon>Ecdysozoa</taxon>
        <taxon>Arthropoda</taxon>
        <taxon>Crustacea</taxon>
        <taxon>Multicrustacea</taxon>
        <taxon>Malacostraca</taxon>
        <taxon>Eumalacostraca</taxon>
        <taxon>Eucarida</taxon>
        <taxon>Decapoda</taxon>
        <taxon>Dendrobranchiata</taxon>
        <taxon>Penaeoidea</taxon>
        <taxon>Penaeidae</taxon>
        <taxon>Penaeus</taxon>
    </lineage>
</organism>
<keyword evidence="6" id="KW-1185">Reference proteome</keyword>